<keyword evidence="1" id="KW-0472">Membrane</keyword>
<dbReference type="AlphaFoldDB" id="A0A7X9DL95"/>
<evidence type="ECO:0000256" key="1">
    <source>
        <dbReference type="SAM" id="Phobius"/>
    </source>
</evidence>
<proteinExistence type="predicted"/>
<keyword evidence="1" id="KW-1133">Transmembrane helix</keyword>
<protein>
    <submittedName>
        <fullName evidence="2">Uncharacterized protein</fullName>
    </submittedName>
</protein>
<name>A0A7X9DL95_UNCKA</name>
<dbReference type="Proteomes" id="UP000526033">
    <property type="component" value="Unassembled WGS sequence"/>
</dbReference>
<dbReference type="EMBL" id="JAAZNL010000050">
    <property type="protein sequence ID" value="NMB70338.1"/>
    <property type="molecule type" value="Genomic_DNA"/>
</dbReference>
<gene>
    <name evidence="2" type="ORF">GYA27_04020</name>
</gene>
<reference evidence="2 3" key="1">
    <citation type="journal article" date="2020" name="Biotechnol. Biofuels">
        <title>New insights from the biogas microbiome by comprehensive genome-resolved metagenomics of nearly 1600 species originating from multiple anaerobic digesters.</title>
        <authorList>
            <person name="Campanaro S."/>
            <person name="Treu L."/>
            <person name="Rodriguez-R L.M."/>
            <person name="Kovalovszki A."/>
            <person name="Ziels R.M."/>
            <person name="Maus I."/>
            <person name="Zhu X."/>
            <person name="Kougias P.G."/>
            <person name="Basile A."/>
            <person name="Luo G."/>
            <person name="Schluter A."/>
            <person name="Konstantinidis K.T."/>
            <person name="Angelidaki I."/>
        </authorList>
    </citation>
    <scope>NUCLEOTIDE SEQUENCE [LARGE SCALE GENOMIC DNA]</scope>
    <source>
        <strain evidence="2">AS27yjCOA_165</strain>
    </source>
</reference>
<feature type="transmembrane region" description="Helical" evidence="1">
    <location>
        <begin position="19"/>
        <end position="37"/>
    </location>
</feature>
<evidence type="ECO:0000313" key="3">
    <source>
        <dbReference type="Proteomes" id="UP000526033"/>
    </source>
</evidence>
<organism evidence="2 3">
    <name type="scientific">candidate division WWE3 bacterium</name>
    <dbReference type="NCBI Taxonomy" id="2053526"/>
    <lineage>
        <taxon>Bacteria</taxon>
        <taxon>Katanobacteria</taxon>
    </lineage>
</organism>
<comment type="caution">
    <text evidence="2">The sequence shown here is derived from an EMBL/GenBank/DDBJ whole genome shotgun (WGS) entry which is preliminary data.</text>
</comment>
<sequence length="219" mass="24551">MPSAPITIYIVNYKGRKSILYAVIVILLIVGVLIFILPRIPKKFQISTNKNSQIETSKSSPFASFTETPDSANTKTDIIYTKEFTQNLKDKALKMSGMIALPDFVDSLDDWKGILKSGQHLAKVECLTGNLKLCNLDFIASSIPDFTSKYYSEVSLTRTCPLVGTVYLVDDRVLSYSDTVSLESYLDRSIKLIATFDTNENPFKQDSLPKAVECIYYVK</sequence>
<accession>A0A7X9DL95</accession>
<evidence type="ECO:0000313" key="2">
    <source>
        <dbReference type="EMBL" id="NMB70338.1"/>
    </source>
</evidence>
<keyword evidence="1" id="KW-0812">Transmembrane</keyword>